<gene>
    <name evidence="2" type="ORF">SZ25_00565</name>
</gene>
<evidence type="ECO:0000313" key="3">
    <source>
        <dbReference type="Proteomes" id="UP000033358"/>
    </source>
</evidence>
<protein>
    <submittedName>
        <fullName evidence="2">Uncharacterized protein</fullName>
    </submittedName>
</protein>
<dbReference type="EMBL" id="JYHA01000088">
    <property type="protein sequence ID" value="KKB96352.1"/>
    <property type="molecule type" value="Genomic_DNA"/>
</dbReference>
<keyword evidence="1" id="KW-0732">Signal</keyword>
<evidence type="ECO:0000313" key="2">
    <source>
        <dbReference type="EMBL" id="KKB96352.1"/>
    </source>
</evidence>
<dbReference type="InterPro" id="IPR022565">
    <property type="entry name" value="DUF2608"/>
</dbReference>
<dbReference type="Proteomes" id="UP000033358">
    <property type="component" value="Unassembled WGS sequence"/>
</dbReference>
<name>A0A0F5MQN3_9RICK</name>
<dbReference type="Pfam" id="PF11019">
    <property type="entry name" value="DUF2608"/>
    <property type="match status" value="1"/>
</dbReference>
<organism evidence="2 3">
    <name type="scientific">Candidatus Arcanibacter lacustris</name>
    <dbReference type="NCBI Taxonomy" id="1607817"/>
    <lineage>
        <taxon>Bacteria</taxon>
        <taxon>Pseudomonadati</taxon>
        <taxon>Pseudomonadota</taxon>
        <taxon>Alphaproteobacteria</taxon>
        <taxon>Rickettsiales</taxon>
        <taxon>Candidatus Arcanibacter</taxon>
    </lineage>
</organism>
<keyword evidence="3" id="KW-1185">Reference proteome</keyword>
<evidence type="ECO:0000256" key="1">
    <source>
        <dbReference type="ARBA" id="ARBA00022729"/>
    </source>
</evidence>
<proteinExistence type="predicted"/>
<accession>A0A0F5MQN3</accession>
<reference evidence="2 3" key="1">
    <citation type="submission" date="2015-02" db="EMBL/GenBank/DDBJ databases">
        <title>Single cell genomics of a rare environmental alphaproteobacterium provides unique insights into Rickettsiaceae evolution.</title>
        <authorList>
            <person name="Martijn J."/>
            <person name="Schulz F."/>
            <person name="Zaremba-Niedzwiedzka K."/>
            <person name="Viklund J."/>
            <person name="Stepanauskas R."/>
            <person name="Andersson S.G.E."/>
            <person name="Horn M."/>
            <person name="Guy L."/>
            <person name="Ettema T.J.G."/>
        </authorList>
    </citation>
    <scope>NUCLEOTIDE SEQUENCE [LARGE SCALE GENOMIC DNA]</scope>
    <source>
        <strain evidence="2 3">SCGC AAA041-L04</strain>
    </source>
</reference>
<comment type="caution">
    <text evidence="2">The sequence shown here is derived from an EMBL/GenBank/DDBJ whole genome shotgun (WGS) entry which is preliminary data.</text>
</comment>
<sequence>MATNKIIQHSYYSPELSQLARDYDIRFFDLDDVILTPKDQYYCGTSWINKNAHKILELFNHLVTCSTNTSYRAVSQQMNEDFAKIHDQHKIYGLTARDIIVSKETYDHYTSTGMKFSNLDVEHPLIERGVIYASKRIADKGTILLDILNNGILGEVKSIIFFDDMLYNLEDVAKALENTDIDFLGIHLTTVYDEQNSTYTQEELDHIGHTQLEIFGQCGYIPTNNDVMSGNIKDQCMA</sequence>
<dbReference type="AlphaFoldDB" id="A0A0F5MQN3"/>